<accession>A0A2N9F6Z4</accession>
<evidence type="ECO:0000313" key="1">
    <source>
        <dbReference type="EMBL" id="SPC82922.1"/>
    </source>
</evidence>
<dbReference type="EMBL" id="OIVN01000609">
    <property type="protein sequence ID" value="SPC82928.1"/>
    <property type="molecule type" value="Genomic_DNA"/>
</dbReference>
<dbReference type="EMBL" id="OIVN01000609">
    <property type="protein sequence ID" value="SPC82922.1"/>
    <property type="molecule type" value="Genomic_DNA"/>
</dbReference>
<name>A0A2N9F6Z4_FAGSY</name>
<dbReference type="InterPro" id="IPR042885">
    <property type="entry name" value="HIPP47/16"/>
</dbReference>
<dbReference type="AlphaFoldDB" id="A0A2N9F6Z4"/>
<evidence type="ECO:0000313" key="2">
    <source>
        <dbReference type="EMBL" id="SPC82928.1"/>
    </source>
</evidence>
<proteinExistence type="predicted"/>
<dbReference type="Gene3D" id="3.30.70.100">
    <property type="match status" value="1"/>
</dbReference>
<organism evidence="1">
    <name type="scientific">Fagus sylvatica</name>
    <name type="common">Beechnut</name>
    <dbReference type="NCBI Taxonomy" id="28930"/>
    <lineage>
        <taxon>Eukaryota</taxon>
        <taxon>Viridiplantae</taxon>
        <taxon>Streptophyta</taxon>
        <taxon>Embryophyta</taxon>
        <taxon>Tracheophyta</taxon>
        <taxon>Spermatophyta</taxon>
        <taxon>Magnoliopsida</taxon>
        <taxon>eudicotyledons</taxon>
        <taxon>Gunneridae</taxon>
        <taxon>Pentapetalae</taxon>
        <taxon>rosids</taxon>
        <taxon>fabids</taxon>
        <taxon>Fagales</taxon>
        <taxon>Fagaceae</taxon>
        <taxon>Fagus</taxon>
    </lineage>
</organism>
<gene>
    <name evidence="1" type="ORF">FSB_LOCUS10804</name>
    <name evidence="2" type="ORF">FSB_LOCUS10810</name>
</gene>
<dbReference type="PANTHER" id="PTHR46932:SF12">
    <property type="entry name" value="HEAVY METAL-ASSOCIATED ISOPRENYLATED PLANT PROTEIN 47"/>
    <property type="match status" value="1"/>
</dbReference>
<sequence length="74" mass="7900">MKQKIVMEVSMNSEKCRLKAMKIALVTGVTSVAIEGADRSKVVVIGDGVDSANLAKSLRKKFCCANIETVQSLG</sequence>
<reference evidence="1" key="1">
    <citation type="submission" date="2018-02" db="EMBL/GenBank/DDBJ databases">
        <authorList>
            <person name="Cohen D.B."/>
            <person name="Kent A.D."/>
        </authorList>
    </citation>
    <scope>NUCLEOTIDE SEQUENCE</scope>
</reference>
<evidence type="ECO:0008006" key="3">
    <source>
        <dbReference type="Google" id="ProtNLM"/>
    </source>
</evidence>
<dbReference type="PANTHER" id="PTHR46932">
    <property type="entry name" value="HEAVY METAL-ASSOCIATED ISOPRENYLATED PLANT PROTEIN 47"/>
    <property type="match status" value="1"/>
</dbReference>
<protein>
    <recommendedName>
        <fullName evidence="3">HMA domain-containing protein</fullName>
    </recommendedName>
</protein>